<keyword evidence="1" id="KW-0812">Transmembrane</keyword>
<comment type="caution">
    <text evidence="2">The sequence shown here is derived from an EMBL/GenBank/DDBJ whole genome shotgun (WGS) entry which is preliminary data.</text>
</comment>
<dbReference type="Gene3D" id="2.130.10.10">
    <property type="entry name" value="YVTN repeat-like/Quinoprotein amine dehydrogenase"/>
    <property type="match status" value="2"/>
</dbReference>
<dbReference type="EMBL" id="JAAOIW010000011">
    <property type="protein sequence ID" value="NHN33301.1"/>
    <property type="molecule type" value="Genomic_DNA"/>
</dbReference>
<protein>
    <recommendedName>
        <fullName evidence="4">Photosynthesis system II assembly factor Ycf48/Hcf136-like domain-containing protein</fullName>
    </recommendedName>
</protein>
<organism evidence="2 3">
    <name type="scientific">Paenibacillus agricola</name>
    <dbReference type="NCBI Taxonomy" id="2716264"/>
    <lineage>
        <taxon>Bacteria</taxon>
        <taxon>Bacillati</taxon>
        <taxon>Bacillota</taxon>
        <taxon>Bacilli</taxon>
        <taxon>Bacillales</taxon>
        <taxon>Paenibacillaceae</taxon>
        <taxon>Paenibacillus</taxon>
    </lineage>
</organism>
<dbReference type="PANTHER" id="PTHR43739:SF5">
    <property type="entry name" value="EXO-ALPHA-SIALIDASE"/>
    <property type="match status" value="1"/>
</dbReference>
<sequence length="299" mass="32803">MEKSKKNSSFGMGLAFLIVIACIVGLVVWGIFNRSNGSEAEELNPGATHPHTFSYAPDGKTVWLGTHTGLYEWKNKKWMKTLTPLGKNDIMGLEIDPSKPENIMVSGHGFVKRTTDGGKTWTAAETGLPNQPKPDLPDAHQFTMDPKNSNHLFTLLAGKGENLFESKDGGVNWKKAGSIPQETYSIAVAPDNDSSVLVATENGILRYDINNGVAKETKISNEPAFQLLSLNNGNVIAMNEGGFLRSKDMKTWEPMKVELNGEMPLGIKSSKVDANQLLIVTDKYKVFESKDSGKSWSQR</sequence>
<evidence type="ECO:0008006" key="4">
    <source>
        <dbReference type="Google" id="ProtNLM"/>
    </source>
</evidence>
<accession>A0ABX0JDG9</accession>
<dbReference type="CDD" id="cd15482">
    <property type="entry name" value="Sialidase_non-viral"/>
    <property type="match status" value="1"/>
</dbReference>
<name>A0ABX0JDG9_9BACL</name>
<gene>
    <name evidence="2" type="ORF">G9U52_26165</name>
</gene>
<keyword evidence="1" id="KW-1133">Transmembrane helix</keyword>
<feature type="transmembrane region" description="Helical" evidence="1">
    <location>
        <begin position="12"/>
        <end position="32"/>
    </location>
</feature>
<keyword evidence="3" id="KW-1185">Reference proteome</keyword>
<dbReference type="Proteomes" id="UP001165962">
    <property type="component" value="Unassembled WGS sequence"/>
</dbReference>
<dbReference type="RefSeq" id="WP_166153602.1">
    <property type="nucleotide sequence ID" value="NZ_JAAOIW010000011.1"/>
</dbReference>
<reference evidence="2" key="1">
    <citation type="submission" date="2020-03" db="EMBL/GenBank/DDBJ databases">
        <title>Draft sequencing of Paenibacilllus sp. S3N08.</title>
        <authorList>
            <person name="Kim D.-U."/>
        </authorList>
    </citation>
    <scope>NUCLEOTIDE SEQUENCE</scope>
    <source>
        <strain evidence="2">S3N08</strain>
    </source>
</reference>
<dbReference type="PANTHER" id="PTHR43739">
    <property type="entry name" value="XYLOGLUCANASE (EUROFUNG)"/>
    <property type="match status" value="1"/>
</dbReference>
<evidence type="ECO:0000313" key="2">
    <source>
        <dbReference type="EMBL" id="NHN33301.1"/>
    </source>
</evidence>
<evidence type="ECO:0000313" key="3">
    <source>
        <dbReference type="Proteomes" id="UP001165962"/>
    </source>
</evidence>
<dbReference type="SUPFAM" id="SSF110296">
    <property type="entry name" value="Oligoxyloglucan reducing end-specific cellobiohydrolase"/>
    <property type="match status" value="1"/>
</dbReference>
<proteinExistence type="predicted"/>
<keyword evidence="1" id="KW-0472">Membrane</keyword>
<dbReference type="InterPro" id="IPR052025">
    <property type="entry name" value="Xyloglucanase_GH74"/>
</dbReference>
<evidence type="ECO:0000256" key="1">
    <source>
        <dbReference type="SAM" id="Phobius"/>
    </source>
</evidence>
<dbReference type="PROSITE" id="PS51257">
    <property type="entry name" value="PROKAR_LIPOPROTEIN"/>
    <property type="match status" value="1"/>
</dbReference>
<dbReference type="InterPro" id="IPR015943">
    <property type="entry name" value="WD40/YVTN_repeat-like_dom_sf"/>
</dbReference>